<gene>
    <name evidence="1" type="ORF">V4C55_19520</name>
</gene>
<dbReference type="Proteomes" id="UP001494588">
    <property type="component" value="Unassembled WGS sequence"/>
</dbReference>
<keyword evidence="2" id="KW-1185">Reference proteome</keyword>
<evidence type="ECO:0000313" key="1">
    <source>
        <dbReference type="EMBL" id="MEM5287926.1"/>
    </source>
</evidence>
<evidence type="ECO:0000313" key="2">
    <source>
        <dbReference type="Proteomes" id="UP001494588"/>
    </source>
</evidence>
<proteinExistence type="predicted"/>
<accession>A0ABU9QEQ1</accession>
<name>A0ABU9QEQ1_9BURK</name>
<dbReference type="RefSeq" id="WP_201651675.1">
    <property type="nucleotide sequence ID" value="NZ_CAJHCS010000013.1"/>
</dbReference>
<comment type="caution">
    <text evidence="1">The sequence shown here is derived from an EMBL/GenBank/DDBJ whole genome shotgun (WGS) entry which is preliminary data.</text>
</comment>
<sequence length="68" mass="7707">MAFSGIGVAAICENFRNIHANRDRFRYVALRTLALRVVVCRKWRGAMLVASQHRAARVMLCANTTERS</sequence>
<protein>
    <submittedName>
        <fullName evidence="1">Uncharacterized protein</fullName>
    </submittedName>
</protein>
<organism evidence="1 2">
    <name type="scientific">Paraburkholderia sabiae</name>
    <dbReference type="NCBI Taxonomy" id="273251"/>
    <lineage>
        <taxon>Bacteria</taxon>
        <taxon>Pseudomonadati</taxon>
        <taxon>Pseudomonadota</taxon>
        <taxon>Betaproteobacteria</taxon>
        <taxon>Burkholderiales</taxon>
        <taxon>Burkholderiaceae</taxon>
        <taxon>Paraburkholderia</taxon>
    </lineage>
</organism>
<reference evidence="1 2" key="1">
    <citation type="submission" date="2024-01" db="EMBL/GenBank/DDBJ databases">
        <title>The diversity of rhizobia nodulating Mimosa spp. in eleven states of Brazil covering several biomes is determined by host plant, location, and edaphic factors.</title>
        <authorList>
            <person name="Rouws L."/>
            <person name="Barauna A."/>
            <person name="Beukes C."/>
            <person name="De Faria S.M."/>
            <person name="Gross E."/>
            <person name="Dos Reis Junior F.B."/>
            <person name="Simon M."/>
            <person name="Maluk M."/>
            <person name="Odee D.W."/>
            <person name="Kenicer G."/>
            <person name="Young J.P.W."/>
            <person name="Reis V.M."/>
            <person name="Zilli J."/>
            <person name="James E.K."/>
        </authorList>
    </citation>
    <scope>NUCLEOTIDE SEQUENCE [LARGE SCALE GENOMIC DNA]</scope>
    <source>
        <strain evidence="1 2">JPY77</strain>
    </source>
</reference>
<dbReference type="EMBL" id="JAZHGC010000015">
    <property type="protein sequence ID" value="MEM5287926.1"/>
    <property type="molecule type" value="Genomic_DNA"/>
</dbReference>